<keyword evidence="2" id="KW-1185">Reference proteome</keyword>
<organism evidence="1 2">
    <name type="scientific">Rhodococcus spelaei</name>
    <dbReference type="NCBI Taxonomy" id="2546320"/>
    <lineage>
        <taxon>Bacteria</taxon>
        <taxon>Bacillati</taxon>
        <taxon>Actinomycetota</taxon>
        <taxon>Actinomycetes</taxon>
        <taxon>Mycobacteriales</taxon>
        <taxon>Nocardiaceae</taxon>
        <taxon>Rhodococcus</taxon>
    </lineage>
</organism>
<name>A0A541B0C3_9NOCA</name>
<reference evidence="1 2" key="1">
    <citation type="submission" date="2019-06" db="EMBL/GenBank/DDBJ databases">
        <title>Rhodococcus spaelei sp. nov., isolated from a cave.</title>
        <authorList>
            <person name="Lee S.D."/>
        </authorList>
    </citation>
    <scope>NUCLEOTIDE SEQUENCE [LARGE SCALE GENOMIC DNA]</scope>
    <source>
        <strain evidence="1 2">C9-5</strain>
    </source>
</reference>
<evidence type="ECO:0000313" key="2">
    <source>
        <dbReference type="Proteomes" id="UP000316256"/>
    </source>
</evidence>
<gene>
    <name evidence="1" type="ORF">FK531_20300</name>
</gene>
<dbReference type="RefSeq" id="WP_142102697.1">
    <property type="nucleotide sequence ID" value="NZ_VIGH01000010.1"/>
</dbReference>
<accession>A0A541B0C3</accession>
<sequence>MSEADSNWDRLGESVQAGQLYLDPNVAQQCAQRCSEFVARLMDLQLDAQGLTKVDGFGTRLRSGVALAAKSEKKAAGGDYSLDRAIADHIEVVEKMQRLFEQIGAKFISVEESGTTRITSAGAPLPG</sequence>
<dbReference type="EMBL" id="VIGH01000010">
    <property type="protein sequence ID" value="TQF65773.1"/>
    <property type="molecule type" value="Genomic_DNA"/>
</dbReference>
<protein>
    <submittedName>
        <fullName evidence="1">Uncharacterized protein</fullName>
    </submittedName>
</protein>
<comment type="caution">
    <text evidence="1">The sequence shown here is derived from an EMBL/GenBank/DDBJ whole genome shotgun (WGS) entry which is preliminary data.</text>
</comment>
<evidence type="ECO:0000313" key="1">
    <source>
        <dbReference type="EMBL" id="TQF65773.1"/>
    </source>
</evidence>
<dbReference type="OrthoDB" id="4471562at2"/>
<dbReference type="AlphaFoldDB" id="A0A541B0C3"/>
<dbReference type="Proteomes" id="UP000316256">
    <property type="component" value="Unassembled WGS sequence"/>
</dbReference>
<proteinExistence type="predicted"/>